<dbReference type="RefSeq" id="WP_154669707.1">
    <property type="nucleotide sequence ID" value="NZ_CABKVV010000014.1"/>
</dbReference>
<evidence type="ECO:0000313" key="2">
    <source>
        <dbReference type="EMBL" id="MCQ4840388.1"/>
    </source>
</evidence>
<evidence type="ECO:0000256" key="1">
    <source>
        <dbReference type="SAM" id="MobiDB-lite"/>
    </source>
</evidence>
<evidence type="ECO:0000313" key="3">
    <source>
        <dbReference type="Proteomes" id="UP001524473"/>
    </source>
</evidence>
<dbReference type="GeneID" id="90534078"/>
<proteinExistence type="predicted"/>
<accession>A0ABT1S0P0</accession>
<gene>
    <name evidence="2" type="ORF">NE695_10750</name>
</gene>
<dbReference type="Proteomes" id="UP001524473">
    <property type="component" value="Unassembled WGS sequence"/>
</dbReference>
<sequence>MIYILGTLGLTSLVLGAMGYLMDRPRKRERRALPEPKRREGAVDYLHNPEQ</sequence>
<reference evidence="2 3" key="1">
    <citation type="submission" date="2022-06" db="EMBL/GenBank/DDBJ databases">
        <title>Isolation of gut microbiota from human fecal samples.</title>
        <authorList>
            <person name="Pamer E.G."/>
            <person name="Barat B."/>
            <person name="Waligurski E."/>
            <person name="Medina S."/>
            <person name="Paddock L."/>
            <person name="Mostad J."/>
        </authorList>
    </citation>
    <scope>NUCLEOTIDE SEQUENCE [LARGE SCALE GENOMIC DNA]</scope>
    <source>
        <strain evidence="2 3">DFI.9.73</strain>
    </source>
</reference>
<comment type="caution">
    <text evidence="2">The sequence shown here is derived from an EMBL/GenBank/DDBJ whole genome shotgun (WGS) entry which is preliminary data.</text>
</comment>
<organism evidence="2 3">
    <name type="scientific">Neglectibacter timonensis</name>
    <dbReference type="NCBI Taxonomy" id="1776382"/>
    <lineage>
        <taxon>Bacteria</taxon>
        <taxon>Bacillati</taxon>
        <taxon>Bacillota</taxon>
        <taxon>Clostridia</taxon>
        <taxon>Eubacteriales</taxon>
        <taxon>Oscillospiraceae</taxon>
        <taxon>Neglectibacter</taxon>
    </lineage>
</organism>
<name>A0ABT1S0P0_9FIRM</name>
<keyword evidence="3" id="KW-1185">Reference proteome</keyword>
<protein>
    <submittedName>
        <fullName evidence="2">Uncharacterized protein</fullName>
    </submittedName>
</protein>
<dbReference type="EMBL" id="JANFZH010000023">
    <property type="protein sequence ID" value="MCQ4840388.1"/>
    <property type="molecule type" value="Genomic_DNA"/>
</dbReference>
<feature type="region of interest" description="Disordered" evidence="1">
    <location>
        <begin position="29"/>
        <end position="51"/>
    </location>
</feature>